<protein>
    <submittedName>
        <fullName evidence="2">Transposon TX1 uncharacterized</fullName>
    </submittedName>
</protein>
<evidence type="ECO:0000313" key="3">
    <source>
        <dbReference type="Proteomes" id="UP000187429"/>
    </source>
</evidence>
<dbReference type="AlphaFoldDB" id="A0A1R1X797"/>
<evidence type="ECO:0000259" key="1">
    <source>
        <dbReference type="Pfam" id="PF00078"/>
    </source>
</evidence>
<dbReference type="Pfam" id="PF00078">
    <property type="entry name" value="RVT_1"/>
    <property type="match status" value="1"/>
</dbReference>
<dbReference type="InterPro" id="IPR000477">
    <property type="entry name" value="RT_dom"/>
</dbReference>
<comment type="caution">
    <text evidence="2">The sequence shown here is derived from an EMBL/GenBank/DDBJ whole genome shotgun (WGS) entry which is preliminary data.</text>
</comment>
<dbReference type="PANTHER" id="PTHR19446">
    <property type="entry name" value="REVERSE TRANSCRIPTASES"/>
    <property type="match status" value="1"/>
</dbReference>
<dbReference type="Proteomes" id="UP000187429">
    <property type="component" value="Unassembled WGS sequence"/>
</dbReference>
<keyword evidence="3" id="KW-1185">Reference proteome</keyword>
<dbReference type="OrthoDB" id="5598377at2759"/>
<organism evidence="2 3">
    <name type="scientific">Smittium culicis</name>
    <dbReference type="NCBI Taxonomy" id="133412"/>
    <lineage>
        <taxon>Eukaryota</taxon>
        <taxon>Fungi</taxon>
        <taxon>Fungi incertae sedis</taxon>
        <taxon>Zoopagomycota</taxon>
        <taxon>Kickxellomycotina</taxon>
        <taxon>Harpellomycetes</taxon>
        <taxon>Harpellales</taxon>
        <taxon>Legeriomycetaceae</taxon>
        <taxon>Smittium</taxon>
    </lineage>
</organism>
<accession>A0A1R1X797</accession>
<reference evidence="3" key="1">
    <citation type="submission" date="2017-01" db="EMBL/GenBank/DDBJ databases">
        <authorList>
            <person name="Wang Y."/>
            <person name="White M."/>
            <person name="Kvist S."/>
            <person name="Moncalvo J.-M."/>
        </authorList>
    </citation>
    <scope>NUCLEOTIDE SEQUENCE [LARGE SCALE GENOMIC DNA]</scope>
    <source>
        <strain evidence="3">ID-206-W2</strain>
    </source>
</reference>
<sequence>MKDGIDDQAKSIYDNVWKMCEENGYLSSQKSKYCGLFSEKTIKLIEERRKLFLGYQNGKCDLESYTAAKRDALDSRREDYKKKSIRETKKACKFYLENNPRYLWRWLKYQTRRFNASIIDGPIFDSHRNIVTDKLEKKKFWADYFEDMAKDVSGNSRGSEKWRKIEQIQIKYYEECDRNITWVDIQRAIKATPNNKSPGIDGILSELWKLVQEEKTPESHLSKLLVELILKIWNSAHIPEIFNTSIIVPIPKKGDLRDTNNYRGISLIPTLVKILAKILAQKLNELDSKYNLLVKEQAGFRSREECVSQATVLYEVFRRRKIKGIPTLIGFIDFAKAYDRFPHEALLSQSSQMIFMIQDGRVSQVKEYKYLGVTFNDKWNHVSAIKYNAEAASRALSGMYFFQGNNKTPVALRATLIRSVSIPIATYGGEIFGMSQSRINKIQKVVDSASRLVIGAGKAVALTSLREELKLSTVNIKASVARERAYIKWANSKTWIAELIEKPIKAKLSTWVSGTSRWIKRFCKKEAPNEALKALKARTIRNDKIVISEW</sequence>
<name>A0A1R1X797_9FUNG</name>
<gene>
    <name evidence="2" type="ORF">AYI69_g10214</name>
</gene>
<dbReference type="EMBL" id="LSSM01006568">
    <property type="protein sequence ID" value="OMJ10514.1"/>
    <property type="molecule type" value="Genomic_DNA"/>
</dbReference>
<feature type="domain" description="Reverse transcriptase" evidence="1">
    <location>
        <begin position="250"/>
        <end position="356"/>
    </location>
</feature>
<feature type="non-terminal residue" evidence="2">
    <location>
        <position position="550"/>
    </location>
</feature>
<proteinExistence type="predicted"/>
<evidence type="ECO:0000313" key="2">
    <source>
        <dbReference type="EMBL" id="OMJ10514.1"/>
    </source>
</evidence>